<proteinExistence type="predicted"/>
<accession>C1FY59</accession>
<name>C1FY59_LACPN</name>
<protein>
    <submittedName>
        <fullName evidence="1">Uncharacterized protein</fullName>
    </submittedName>
</protein>
<evidence type="ECO:0000313" key="1">
    <source>
        <dbReference type="EMBL" id="ACO24436.1"/>
    </source>
</evidence>
<sequence length="87" mass="9851">MISCEDDDCAESAICRANRYYESAILHYLLVVDITMKNGSTVVTATVEPFKQKLKNYIISFVILTERHTNSLVFIMCYRPAAPSLIT</sequence>
<reference evidence="1" key="2">
    <citation type="submission" date="2009-03" db="EMBL/GenBank/DDBJ databases">
        <authorList>
            <person name="Navarro L."/>
            <person name="Saenz Y."/>
            <person name="Rojo B."/>
            <person name="Zarazaga M."/>
            <person name="Ruiz-Larrea F."/>
            <person name="Torres C."/>
        </authorList>
    </citation>
    <scope>NUCLEOTIDE SEQUENCE</scope>
    <source>
        <strain evidence="1">J51</strain>
    </source>
</reference>
<dbReference type="EMBL" id="DQ340868">
    <property type="protein sequence ID" value="ACO24436.1"/>
    <property type="molecule type" value="Genomic_DNA"/>
</dbReference>
<dbReference type="AlphaFoldDB" id="C1FY59"/>
<reference evidence="1" key="1">
    <citation type="journal article" date="2008" name="Int. J. Food Microbiol.">
        <title>Comparative study of the pln locus of the quorum-sensing regulated bacteriocin-producing L. plantarum J51 strain.</title>
        <authorList>
            <person name="Navarro L."/>
            <person name="Rojo-Bezares B."/>
            <person name="Saenz Y."/>
            <person name="Diez L."/>
            <person name="Zarazaga M."/>
            <person name="Ruiz-Larrea F."/>
            <person name="Torres C."/>
        </authorList>
    </citation>
    <scope>NUCLEOTIDE SEQUENCE</scope>
    <source>
        <strain evidence="1">J51</strain>
    </source>
</reference>
<organism evidence="1">
    <name type="scientific">Lactiplantibacillus plantarum</name>
    <name type="common">Lactobacillus plantarum</name>
    <dbReference type="NCBI Taxonomy" id="1590"/>
    <lineage>
        <taxon>Bacteria</taxon>
        <taxon>Bacillati</taxon>
        <taxon>Bacillota</taxon>
        <taxon>Bacilli</taxon>
        <taxon>Lactobacillales</taxon>
        <taxon>Lactobacillaceae</taxon>
        <taxon>Lactiplantibacillus</taxon>
    </lineage>
</organism>